<keyword evidence="1" id="KW-1133">Transmembrane helix</keyword>
<name>A0ABX7HV03_9BURK</name>
<organism evidence="2 3">
    <name type="scientific">Cupriavidus oxalaticus</name>
    <dbReference type="NCBI Taxonomy" id="96344"/>
    <lineage>
        <taxon>Bacteria</taxon>
        <taxon>Pseudomonadati</taxon>
        <taxon>Pseudomonadota</taxon>
        <taxon>Betaproteobacteria</taxon>
        <taxon>Burkholderiales</taxon>
        <taxon>Burkholderiaceae</taxon>
        <taxon>Cupriavidus</taxon>
    </lineage>
</organism>
<evidence type="ECO:0008006" key="4">
    <source>
        <dbReference type="Google" id="ProtNLM"/>
    </source>
</evidence>
<evidence type="ECO:0000256" key="1">
    <source>
        <dbReference type="SAM" id="Phobius"/>
    </source>
</evidence>
<evidence type="ECO:0000313" key="3">
    <source>
        <dbReference type="Proteomes" id="UP000623307"/>
    </source>
</evidence>
<keyword evidence="3" id="KW-1185">Reference proteome</keyword>
<dbReference type="GeneID" id="303490329"/>
<sequence>MIAIIGIDAWTAWHSPQHYPFGAEGPVANLWAYQSQWHYLIASGLALSGCFLAMTGIWSRHAPRFIRWSCFVPLLAIAMHTVYEWLIHFE</sequence>
<protein>
    <recommendedName>
        <fullName evidence="4">DUF998 domain-containing protein</fullName>
    </recommendedName>
</protein>
<keyword evidence="1" id="KW-0812">Transmembrane</keyword>
<proteinExistence type="predicted"/>
<dbReference type="Proteomes" id="UP000623307">
    <property type="component" value="Chromosome 2"/>
</dbReference>
<accession>A0ABX7HV03</accession>
<keyword evidence="1" id="KW-0472">Membrane</keyword>
<dbReference type="EMBL" id="CP069812">
    <property type="protein sequence ID" value="QRQ94310.1"/>
    <property type="molecule type" value="Genomic_DNA"/>
</dbReference>
<gene>
    <name evidence="2" type="ORF">JTE92_12380</name>
</gene>
<evidence type="ECO:0000313" key="2">
    <source>
        <dbReference type="EMBL" id="QRQ94310.1"/>
    </source>
</evidence>
<dbReference type="RefSeq" id="WP_147318541.1">
    <property type="nucleotide sequence ID" value="NZ_CP032519.1"/>
</dbReference>
<reference evidence="2 3" key="1">
    <citation type="submission" date="2021-02" db="EMBL/GenBank/DDBJ databases">
        <title>Complete Genome Sequence of Cupriavidus oxalaticus Strain Ox1, a Soil Oxalate-Degrading Species.</title>
        <authorList>
            <person name="Palmieri F."/>
            <person name="Udriet P."/>
            <person name="Deuasquier M."/>
            <person name="Beaudoing E."/>
            <person name="Johnson S.L."/>
            <person name="Davenport K.W."/>
            <person name="Chain P.S."/>
            <person name="Bindschedler S."/>
            <person name="Junier P."/>
        </authorList>
    </citation>
    <scope>NUCLEOTIDE SEQUENCE [LARGE SCALE GENOMIC DNA]</scope>
    <source>
        <strain evidence="2 3">Ox1</strain>
    </source>
</reference>
<feature type="transmembrane region" description="Helical" evidence="1">
    <location>
        <begin position="37"/>
        <end position="58"/>
    </location>
</feature>
<feature type="transmembrane region" description="Helical" evidence="1">
    <location>
        <begin position="65"/>
        <end position="83"/>
    </location>
</feature>